<evidence type="ECO:0000313" key="2">
    <source>
        <dbReference type="EMBL" id="MFC1572924.1"/>
    </source>
</evidence>
<organism evidence="2 3">
    <name type="scientific">Eiseniibacteriota bacterium</name>
    <dbReference type="NCBI Taxonomy" id="2212470"/>
    <lineage>
        <taxon>Bacteria</taxon>
        <taxon>Candidatus Eiseniibacteriota</taxon>
    </lineage>
</organism>
<dbReference type="PANTHER" id="PTHR38339">
    <property type="entry name" value="TRANSGLUTAMINASE DOMAIN PROTEIN"/>
    <property type="match status" value="1"/>
</dbReference>
<feature type="domain" description="Transglutaminase-like" evidence="1">
    <location>
        <begin position="329"/>
        <end position="394"/>
    </location>
</feature>
<gene>
    <name evidence="2" type="ORF">ACFL6M_04920</name>
</gene>
<proteinExistence type="predicted"/>
<dbReference type="SMART" id="SM00460">
    <property type="entry name" value="TGc"/>
    <property type="match status" value="1"/>
</dbReference>
<name>A0ABV6YKT3_UNCEI</name>
<keyword evidence="3" id="KW-1185">Reference proteome</keyword>
<comment type="caution">
    <text evidence="2">The sequence shown here is derived from an EMBL/GenBank/DDBJ whole genome shotgun (WGS) entry which is preliminary data.</text>
</comment>
<dbReference type="Proteomes" id="UP001593833">
    <property type="component" value="Unassembled WGS sequence"/>
</dbReference>
<dbReference type="Pfam" id="PF01841">
    <property type="entry name" value="Transglut_core"/>
    <property type="match status" value="1"/>
</dbReference>
<dbReference type="InterPro" id="IPR038765">
    <property type="entry name" value="Papain-like_cys_pep_sf"/>
</dbReference>
<sequence length="460" mass="51055">MTITTQERRRVTTLHGSARALAALLLCAVLGGFYTGRGDETSAAETYVPNIVTGDIQAGIEKHIADQIALGDGYFTVPFEGEDLKLKLVRVHVEYLASLAPQRHFACVDMASADGQFYDVDFFLEGDPGEMVVTQTTVHKLNGVPYYAWEQNEDQHWMRVPIDKASQEVLGVLTGQDAFEFRYQATLPTITGKARCWIPLARSDDFQTVTVKSISAPSDPQTLSDSVHDNKVLFLELGPEQSGKMIEIIYDVLRREKGAYAGDPAEAAVYLGPDRLIPLDERIKAAAETAVEGLEDDLMRARALYDLVIDQMRYIKIGAGWGQGDAVYACDARTGNCTDYHSYFIALARSVEIPARFAIGVAIPSERDDGGTDGYHCWAEFYAEGKWWPVDISEGDKFGALSMYYFGHHPANRFEFTRGRDLVLDPGPASGPINFLAYPFLEVDGEPQKMKTLFVFRRKG</sequence>
<evidence type="ECO:0000313" key="3">
    <source>
        <dbReference type="Proteomes" id="UP001593833"/>
    </source>
</evidence>
<protein>
    <submittedName>
        <fullName evidence="2">Transglutaminase-like domain-containing protein</fullName>
    </submittedName>
</protein>
<dbReference type="Gene3D" id="3.10.620.30">
    <property type="match status" value="1"/>
</dbReference>
<dbReference type="InterPro" id="IPR002931">
    <property type="entry name" value="Transglutaminase-like"/>
</dbReference>
<dbReference type="SUPFAM" id="SSF54001">
    <property type="entry name" value="Cysteine proteinases"/>
    <property type="match status" value="1"/>
</dbReference>
<dbReference type="EMBL" id="JBHPKH010000051">
    <property type="protein sequence ID" value="MFC1572924.1"/>
    <property type="molecule type" value="Genomic_DNA"/>
</dbReference>
<accession>A0ABV6YKT3</accession>
<evidence type="ECO:0000259" key="1">
    <source>
        <dbReference type="SMART" id="SM00460"/>
    </source>
</evidence>
<reference evidence="2 3" key="1">
    <citation type="submission" date="2024-09" db="EMBL/GenBank/DDBJ databases">
        <authorList>
            <person name="D'Angelo T."/>
        </authorList>
    </citation>
    <scope>NUCLEOTIDE SEQUENCE [LARGE SCALE GENOMIC DNA]</scope>
    <source>
        <strain evidence="2">SAG AM-320-E07</strain>
    </source>
</reference>
<dbReference type="PANTHER" id="PTHR38339:SF1">
    <property type="entry name" value="TRANSGLUTAMINASE-LIKE DOMAIN-CONTAINING PROTEIN"/>
    <property type="match status" value="1"/>
</dbReference>